<dbReference type="InterPro" id="IPR039606">
    <property type="entry name" value="Phytol/farnesol_kinase"/>
</dbReference>
<evidence type="ECO:0000313" key="21">
    <source>
        <dbReference type="Proteomes" id="UP000612055"/>
    </source>
</evidence>
<proteinExistence type="inferred from homology"/>
<evidence type="ECO:0000256" key="9">
    <source>
        <dbReference type="ARBA" id="ARBA00022777"/>
    </source>
</evidence>
<dbReference type="GO" id="GO:0008270">
    <property type="term" value="F:zinc ion binding"/>
    <property type="evidence" value="ECO:0007669"/>
    <property type="project" value="UniProtKB-KW"/>
</dbReference>
<gene>
    <name evidence="20" type="ORF">HYH03_011601</name>
</gene>
<keyword evidence="9" id="KW-0418">Kinase</keyword>
<sequence length="1009" mass="104193">MGMQALRMASGKEACAWSPTEIAAASEALDRLKSSALSEVGDEGLAGLVVMFGLALRRAAPNSPGISDAQRTAYTSLYSKLLTTLSYVCHDTADHVLSPRAPLEVCTALIKTHALRAFCPLLAAAASPLLPAGGQGQLQPRPSSRAVQAPSLLLEDVRFTLGVFCDALETLSHDDSWRLASALHEELAASGLLEHWALALALASWEEGEDGAVRELPKFSLALADLLDYGDVKPWARALASGSCPSLAYLLTSHLVALAAELDGGPTYGLPTAPADGSTGGASSSSSPPPKARLPIPLLDAEGYPLRPRQPLGSQLAAPALSLWTQALSYAASTATGGLTCGLSVNWAGMVLTARKITLQAAANRLLQLKEQLDQCTAAAAAVEAPGAVAGSPQHTALIAAQASWADCCGVFNGVFMRGNLMVDCSAAFQLGMRLARAAAYALRGCPDLLLSTSTGKWSTEAAVQALIAAHETAAWTDPDSPPLQLQGAEAAGRLSREDAGVLAWRGLRLAREARGLARHSCDWGCPSLEPWLLRRLGAWWRAAVAWAGLWQRQEDGTAAPIVGLDDACRLLHLKETTAGSALDFKLIDPRCAVRHGYLAAVEAIVRQSTGPSPVPEGLRFSDRVWADLLLRSSSSKVASVAGTTAKLLLRAARSPERCSKAQISILLWASLFAALASTGPIHRILPPENPGRLALSAAHVALTALPAAAALGRALAPGVLRRLDGGGALELEGDGGALGDVVALLLDWLPPLLVAAEGRRAEAGVMGGAAMVSAAVAAADAADSAASSAASSVAADSTAPTASEREWSAFLWTELGPAWALRVGLRLAETAEACHTPLKDALWALAVRAPSRLQAMVPAAGAEEGQGGEAVGGGLGGPSLGVLRRVLVPGGALSEPDLLALIEVVVGCGGGASGGPSIELSSFAKFIAITVSLMPPPSEARQSLPVCSNPACTNLAGPSEASLRVKRCGGCEAARYCCRECQAAHWEAGHKRECRTAAKEAQATEMAG</sequence>
<keyword evidence="10" id="KW-0862">Zinc</keyword>
<dbReference type="EMBL" id="JAEHOE010000067">
    <property type="protein sequence ID" value="KAG2489972.1"/>
    <property type="molecule type" value="Genomic_DNA"/>
</dbReference>
<evidence type="ECO:0000313" key="20">
    <source>
        <dbReference type="EMBL" id="KAG2489972.1"/>
    </source>
</evidence>
<organism evidence="20 21">
    <name type="scientific">Edaphochlamys debaryana</name>
    <dbReference type="NCBI Taxonomy" id="47281"/>
    <lineage>
        <taxon>Eukaryota</taxon>
        <taxon>Viridiplantae</taxon>
        <taxon>Chlorophyta</taxon>
        <taxon>core chlorophytes</taxon>
        <taxon>Chlorophyceae</taxon>
        <taxon>CS clade</taxon>
        <taxon>Chlamydomonadales</taxon>
        <taxon>Chlamydomonadales incertae sedis</taxon>
        <taxon>Edaphochlamys</taxon>
    </lineage>
</organism>
<dbReference type="AlphaFoldDB" id="A0A836BVE8"/>
<evidence type="ECO:0000256" key="5">
    <source>
        <dbReference type="ARBA" id="ARBA00022679"/>
    </source>
</evidence>
<evidence type="ECO:0000256" key="14">
    <source>
        <dbReference type="ARBA" id="ARBA00024015"/>
    </source>
</evidence>
<evidence type="ECO:0000256" key="2">
    <source>
        <dbReference type="ARBA" id="ARBA00010794"/>
    </source>
</evidence>
<dbReference type="GO" id="GO:0016020">
    <property type="term" value="C:membrane"/>
    <property type="evidence" value="ECO:0007669"/>
    <property type="project" value="UniProtKB-SubCell"/>
</dbReference>
<keyword evidence="3" id="KW-0150">Chloroplast</keyword>
<keyword evidence="6" id="KW-0812">Transmembrane</keyword>
<comment type="similarity">
    <text evidence="2">Belongs to the polyprenol kinase family.</text>
</comment>
<dbReference type="Pfam" id="PF01753">
    <property type="entry name" value="zf-MYND"/>
    <property type="match status" value="1"/>
</dbReference>
<keyword evidence="11" id="KW-0809">Transit peptide</keyword>
<evidence type="ECO:0000256" key="10">
    <source>
        <dbReference type="ARBA" id="ARBA00022833"/>
    </source>
</evidence>
<dbReference type="PANTHER" id="PTHR32523">
    <property type="entry name" value="PHYTOL KINASE 1, CHLOROPLASTIC"/>
    <property type="match status" value="1"/>
</dbReference>
<comment type="subcellular location">
    <subcellularLocation>
        <location evidence="1">Plastid</location>
        <location evidence="1">Chloroplast membrane</location>
        <topology evidence="1">Multi-pass membrane protein</topology>
    </subcellularLocation>
</comment>
<evidence type="ECO:0000256" key="7">
    <source>
        <dbReference type="ARBA" id="ARBA00022723"/>
    </source>
</evidence>
<comment type="pathway">
    <text evidence="14">Cofactor biosynthesis; tocopherol biosynthesis.</text>
</comment>
<evidence type="ECO:0000256" key="15">
    <source>
        <dbReference type="ARBA" id="ARBA00039024"/>
    </source>
</evidence>
<keyword evidence="8 17" id="KW-0863">Zinc-finger</keyword>
<keyword evidence="7" id="KW-0479">Metal-binding</keyword>
<dbReference type="PANTHER" id="PTHR32523:SF8">
    <property type="entry name" value="DOLICHOL KINASE"/>
    <property type="match status" value="1"/>
</dbReference>
<dbReference type="Gene3D" id="6.10.140.2220">
    <property type="match status" value="1"/>
</dbReference>
<evidence type="ECO:0000256" key="12">
    <source>
        <dbReference type="ARBA" id="ARBA00022989"/>
    </source>
</evidence>
<keyword evidence="13" id="KW-0472">Membrane</keyword>
<evidence type="ECO:0000256" key="1">
    <source>
        <dbReference type="ARBA" id="ARBA00004508"/>
    </source>
</evidence>
<dbReference type="EC" id="2.7.1.182" evidence="15"/>
<dbReference type="GO" id="GO:0010276">
    <property type="term" value="F:phytol kinase activity"/>
    <property type="evidence" value="ECO:0007669"/>
    <property type="project" value="UniProtKB-EC"/>
</dbReference>
<comment type="catalytic activity">
    <reaction evidence="16">
        <text>phytol + CTP = phytyl phosphate + CDP + H(+)</text>
        <dbReference type="Rhea" id="RHEA:38055"/>
        <dbReference type="ChEBI" id="CHEBI:15378"/>
        <dbReference type="ChEBI" id="CHEBI:17327"/>
        <dbReference type="ChEBI" id="CHEBI:37563"/>
        <dbReference type="ChEBI" id="CHEBI:58069"/>
        <dbReference type="ChEBI" id="CHEBI:75483"/>
        <dbReference type="EC" id="2.7.1.182"/>
    </reaction>
</comment>
<dbReference type="OrthoDB" id="563472at2759"/>
<reference evidence="20" key="1">
    <citation type="journal article" date="2020" name="bioRxiv">
        <title>Comparative genomics of Chlamydomonas.</title>
        <authorList>
            <person name="Craig R.J."/>
            <person name="Hasan A.R."/>
            <person name="Ness R.W."/>
            <person name="Keightley P.D."/>
        </authorList>
    </citation>
    <scope>NUCLEOTIDE SEQUENCE</scope>
    <source>
        <strain evidence="20">CCAP 11/70</strain>
    </source>
</reference>
<feature type="compositionally biased region" description="Low complexity" evidence="18">
    <location>
        <begin position="271"/>
        <end position="286"/>
    </location>
</feature>
<evidence type="ECO:0000256" key="17">
    <source>
        <dbReference type="PROSITE-ProRule" id="PRU00134"/>
    </source>
</evidence>
<evidence type="ECO:0000256" key="16">
    <source>
        <dbReference type="ARBA" id="ARBA00048889"/>
    </source>
</evidence>
<keyword evidence="21" id="KW-1185">Reference proteome</keyword>
<evidence type="ECO:0000256" key="13">
    <source>
        <dbReference type="ARBA" id="ARBA00023136"/>
    </source>
</evidence>
<evidence type="ECO:0000256" key="6">
    <source>
        <dbReference type="ARBA" id="ARBA00022692"/>
    </source>
</evidence>
<accession>A0A836BVE8</accession>
<dbReference type="SUPFAM" id="SSF144232">
    <property type="entry name" value="HIT/MYND zinc finger-like"/>
    <property type="match status" value="1"/>
</dbReference>
<feature type="region of interest" description="Disordered" evidence="18">
    <location>
        <begin position="270"/>
        <end position="294"/>
    </location>
</feature>
<name>A0A836BVE8_9CHLO</name>
<keyword evidence="12" id="KW-1133">Transmembrane helix</keyword>
<dbReference type="PROSITE" id="PS50865">
    <property type="entry name" value="ZF_MYND_2"/>
    <property type="match status" value="1"/>
</dbReference>
<evidence type="ECO:0000256" key="18">
    <source>
        <dbReference type="SAM" id="MobiDB-lite"/>
    </source>
</evidence>
<comment type="caution">
    <text evidence="20">The sequence shown here is derived from an EMBL/GenBank/DDBJ whole genome shotgun (WGS) entry which is preliminary data.</text>
</comment>
<keyword evidence="5" id="KW-0808">Transferase</keyword>
<evidence type="ECO:0000256" key="4">
    <source>
        <dbReference type="ARBA" id="ARBA00022640"/>
    </source>
</evidence>
<evidence type="ECO:0000256" key="3">
    <source>
        <dbReference type="ARBA" id="ARBA00022528"/>
    </source>
</evidence>
<protein>
    <recommendedName>
        <fullName evidence="15">phytol kinase</fullName>
        <ecNumber evidence="15">2.7.1.182</ecNumber>
    </recommendedName>
</protein>
<dbReference type="InterPro" id="IPR002893">
    <property type="entry name" value="Znf_MYND"/>
</dbReference>
<dbReference type="GO" id="GO:0009507">
    <property type="term" value="C:chloroplast"/>
    <property type="evidence" value="ECO:0007669"/>
    <property type="project" value="UniProtKB-SubCell"/>
</dbReference>
<dbReference type="Proteomes" id="UP000612055">
    <property type="component" value="Unassembled WGS sequence"/>
</dbReference>
<feature type="domain" description="MYND-type" evidence="19">
    <location>
        <begin position="950"/>
        <end position="995"/>
    </location>
</feature>
<keyword evidence="4" id="KW-0934">Plastid</keyword>
<evidence type="ECO:0000256" key="8">
    <source>
        <dbReference type="ARBA" id="ARBA00022771"/>
    </source>
</evidence>
<evidence type="ECO:0000256" key="11">
    <source>
        <dbReference type="ARBA" id="ARBA00022946"/>
    </source>
</evidence>
<evidence type="ECO:0000259" key="19">
    <source>
        <dbReference type="PROSITE" id="PS50865"/>
    </source>
</evidence>